<dbReference type="SUPFAM" id="SSF88659">
    <property type="entry name" value="Sigma3 and sigma4 domains of RNA polymerase sigma factors"/>
    <property type="match status" value="1"/>
</dbReference>
<dbReference type="InterPro" id="IPR036388">
    <property type="entry name" value="WH-like_DNA-bd_sf"/>
</dbReference>
<dbReference type="Gene3D" id="1.10.150.20">
    <property type="entry name" value="5' to 3' exonuclease, C-terminal subdomain"/>
    <property type="match status" value="1"/>
</dbReference>
<evidence type="ECO:0000313" key="2">
    <source>
        <dbReference type="EMBL" id="QII45138.1"/>
    </source>
</evidence>
<dbReference type="RefSeq" id="WP_166248630.1">
    <property type="nucleotide sequence ID" value="NZ_CP049616.1"/>
</dbReference>
<dbReference type="AlphaFoldDB" id="A0A6G7J3E5"/>
<keyword evidence="3" id="KW-1185">Reference proteome</keyword>
<dbReference type="InterPro" id="IPR013324">
    <property type="entry name" value="RNA_pol_sigma_r3/r4-like"/>
</dbReference>
<name>A0A6G7J3E5_9FLAO</name>
<dbReference type="Pfam" id="PF04545">
    <property type="entry name" value="Sigma70_r4"/>
    <property type="match status" value="1"/>
</dbReference>
<sequence>MTIDEIYKKEEISVRSYHICKYNKLNSISDLKKYYHLKKSFEGLQNCGRKSNEELINICNRYQDEVTENREIEIKKENPLKSIIFNLTRVQREVINSFIFVNTDSLSTRSKNAISMFLNHNLKVKNFAEKILLTESFDLENIKNVGYKCVPELKVYISIIKDFLLEVSHTKDERYLIALKNKFLIQRTFDIPFVPSQILESESIFQLTDFLLNQNAFFDENQTIIIKKALKLYDNQREFTLDEIAEQVDLSRERVRQIRKLCLDKLSNKLLFISNFNDDLFQKYSIDTESSYIEIDTDVSDKINKSNNSNFSIEFITFILSAYLKDSFTLVGNYEDVLQPKYFNSRNRHNWNNFYLVEKQLASEIDFTALTNDISSRICDRIEESYSFHFKSYLSKFLTKGNIDILDLLLPICENLINSEFEIYLDLDENLIFKRNTNRQAHEYAYEALEHLGRPSKVKVIFEKVIELHPNYNTEEAKIRVSMKRKNGFVPIGRKSVFGLKKWESELENFKGGTIRDIVVRLQTN</sequence>
<organism evidence="2 3">
    <name type="scientific">Flagellimonas oceani</name>
    <dbReference type="NCBI Taxonomy" id="2698672"/>
    <lineage>
        <taxon>Bacteria</taxon>
        <taxon>Pseudomonadati</taxon>
        <taxon>Bacteroidota</taxon>
        <taxon>Flavobacteriia</taxon>
        <taxon>Flavobacteriales</taxon>
        <taxon>Flavobacteriaceae</taxon>
        <taxon>Flagellimonas</taxon>
    </lineage>
</organism>
<proteinExistence type="predicted"/>
<dbReference type="Proteomes" id="UP000502928">
    <property type="component" value="Chromosome"/>
</dbReference>
<feature type="domain" description="RNA polymerase sigma-70 region 4" evidence="1">
    <location>
        <begin position="229"/>
        <end position="266"/>
    </location>
</feature>
<accession>A0A6G7J3E5</accession>
<dbReference type="GO" id="GO:0006352">
    <property type="term" value="P:DNA-templated transcription initiation"/>
    <property type="evidence" value="ECO:0007669"/>
    <property type="project" value="InterPro"/>
</dbReference>
<evidence type="ECO:0000259" key="1">
    <source>
        <dbReference type="Pfam" id="PF04545"/>
    </source>
</evidence>
<dbReference type="InterPro" id="IPR007630">
    <property type="entry name" value="RNA_pol_sigma70_r4"/>
</dbReference>
<dbReference type="GO" id="GO:0003700">
    <property type="term" value="F:DNA-binding transcription factor activity"/>
    <property type="evidence" value="ECO:0007669"/>
    <property type="project" value="InterPro"/>
</dbReference>
<evidence type="ECO:0000313" key="3">
    <source>
        <dbReference type="Proteomes" id="UP000502928"/>
    </source>
</evidence>
<dbReference type="Gene3D" id="1.10.10.10">
    <property type="entry name" value="Winged helix-like DNA-binding domain superfamily/Winged helix DNA-binding domain"/>
    <property type="match status" value="1"/>
</dbReference>
<dbReference type="EMBL" id="CP049616">
    <property type="protein sequence ID" value="QII45138.1"/>
    <property type="molecule type" value="Genomic_DNA"/>
</dbReference>
<reference evidence="2 3" key="1">
    <citation type="submission" date="2020-02" db="EMBL/GenBank/DDBJ databases">
        <title>Complete genome of Muricauda sp. 501str8.</title>
        <authorList>
            <person name="Dong B."/>
            <person name="Zhu S."/>
            <person name="Yang J."/>
            <person name="Chen J."/>
        </authorList>
    </citation>
    <scope>NUCLEOTIDE SEQUENCE [LARGE SCALE GENOMIC DNA]</scope>
    <source>
        <strain evidence="2 3">501str8</strain>
    </source>
</reference>
<dbReference type="KEGG" id="mut:GVT53_10745"/>
<protein>
    <recommendedName>
        <fullName evidence="1">RNA polymerase sigma-70 region 4 domain-containing protein</fullName>
    </recommendedName>
</protein>
<gene>
    <name evidence="2" type="ORF">GVT53_10745</name>
</gene>